<evidence type="ECO:0000259" key="8">
    <source>
        <dbReference type="SMART" id="SM00752"/>
    </source>
</evidence>
<evidence type="ECO:0000256" key="2">
    <source>
        <dbReference type="ARBA" id="ARBA00022692"/>
    </source>
</evidence>
<keyword evidence="4 7" id="KW-0472">Membrane</keyword>
<dbReference type="InterPro" id="IPR053934">
    <property type="entry name" value="HTTM_dom"/>
</dbReference>
<organism evidence="9 10">
    <name type="scientific">Reichenbachiella ulvae</name>
    <dbReference type="NCBI Taxonomy" id="2980104"/>
    <lineage>
        <taxon>Bacteria</taxon>
        <taxon>Pseudomonadati</taxon>
        <taxon>Bacteroidota</taxon>
        <taxon>Cytophagia</taxon>
        <taxon>Cytophagales</taxon>
        <taxon>Reichenbachiellaceae</taxon>
        <taxon>Reichenbachiella</taxon>
    </lineage>
</organism>
<feature type="transmembrane region" description="Helical" evidence="7">
    <location>
        <begin position="237"/>
        <end position="264"/>
    </location>
</feature>
<feature type="transmembrane region" description="Helical" evidence="7">
    <location>
        <begin position="151"/>
        <end position="169"/>
    </location>
</feature>
<dbReference type="EMBL" id="JAOYOD010000001">
    <property type="protein sequence ID" value="MCV9385326.1"/>
    <property type="molecule type" value="Genomic_DNA"/>
</dbReference>
<sequence length="438" mass="52390">MFRNLQQAFFQPIDNSQIVIFRILFGLLMAVESFGAIATGWVRKTFIEPSHHFPFIWMDWLSPLPGDGMYYYFVIMGIISLLVAAGIYYRWSALALALLWSGCYFMQKTSYNNHYYLAVLFCWFMVLISPHLRYSWDSKRKKHESDTCPNWYRWFFIFQFFIFFSYASIAKFSDSWLSGDFIALQFSHKTNYFLIGPLLAQQWFQWFIVYSGILFDALISPLLLWRKTRIWAFATLILFNLFNSAVFQIGIFPYMVVALAIFFFEPDQIRKLFFSKRQTFHSSEANNKPWFLYLFIAYFIWQLYLPLRHHFIPGDVLWTEEGHKLSWRMMLRSRSGKCKFVVKDAETGKSINVREYKYLSRKQLSRVTCYPDMTWQFAQILAEEFKKKGINAPQVYVKDSKARINRGEYRDFIDPNIDLAHTPWNYFGHNEWILIDQN</sequence>
<dbReference type="PANTHER" id="PTHR12639">
    <property type="entry name" value="VITAMIN K-DEPENDENT GAMMA-CARBOXYLASE"/>
    <property type="match status" value="1"/>
</dbReference>
<feature type="transmembrane region" description="Helical" evidence="7">
    <location>
        <begin position="20"/>
        <end position="42"/>
    </location>
</feature>
<dbReference type="InterPro" id="IPR053935">
    <property type="entry name" value="VKGC_lumenal_dom"/>
</dbReference>
<keyword evidence="5" id="KW-1015">Disulfide bond</keyword>
<dbReference type="SMART" id="SM00752">
    <property type="entry name" value="HTTM"/>
    <property type="match status" value="1"/>
</dbReference>
<keyword evidence="2 7" id="KW-0812">Transmembrane</keyword>
<evidence type="ECO:0000256" key="7">
    <source>
        <dbReference type="SAM" id="Phobius"/>
    </source>
</evidence>
<dbReference type="Pfam" id="PF05090">
    <property type="entry name" value="HTTM"/>
    <property type="match status" value="1"/>
</dbReference>
<protein>
    <submittedName>
        <fullName evidence="9">HTTM domain-containing protein</fullName>
    </submittedName>
</protein>
<feature type="transmembrane region" description="Helical" evidence="7">
    <location>
        <begin position="70"/>
        <end position="91"/>
    </location>
</feature>
<keyword evidence="10" id="KW-1185">Reference proteome</keyword>
<dbReference type="InterPro" id="IPR007782">
    <property type="entry name" value="VKG_COase"/>
</dbReference>
<accession>A0ABT3CNQ8</accession>
<dbReference type="Proteomes" id="UP001300692">
    <property type="component" value="Unassembled WGS sequence"/>
</dbReference>
<evidence type="ECO:0000256" key="3">
    <source>
        <dbReference type="ARBA" id="ARBA00022989"/>
    </source>
</evidence>
<name>A0ABT3CNQ8_9BACT</name>
<keyword evidence="6" id="KW-0456">Lyase</keyword>
<evidence type="ECO:0000313" key="10">
    <source>
        <dbReference type="Proteomes" id="UP001300692"/>
    </source>
</evidence>
<dbReference type="InterPro" id="IPR011020">
    <property type="entry name" value="HTTM-like"/>
</dbReference>
<evidence type="ECO:0000256" key="5">
    <source>
        <dbReference type="ARBA" id="ARBA00023157"/>
    </source>
</evidence>
<comment type="caution">
    <text evidence="9">The sequence shown here is derived from an EMBL/GenBank/DDBJ whole genome shotgun (WGS) entry which is preliminary data.</text>
</comment>
<keyword evidence="3 7" id="KW-1133">Transmembrane helix</keyword>
<dbReference type="RefSeq" id="WP_264136117.1">
    <property type="nucleotide sequence ID" value="NZ_JAOYOD010000001.1"/>
</dbReference>
<dbReference type="Pfam" id="PF22777">
    <property type="entry name" value="VKGC_lumenal_dom"/>
    <property type="match status" value="1"/>
</dbReference>
<evidence type="ECO:0000256" key="6">
    <source>
        <dbReference type="ARBA" id="ARBA00023239"/>
    </source>
</evidence>
<gene>
    <name evidence="9" type="ORF">N7U62_01555</name>
</gene>
<evidence type="ECO:0000256" key="1">
    <source>
        <dbReference type="ARBA" id="ARBA00004127"/>
    </source>
</evidence>
<dbReference type="PANTHER" id="PTHR12639:SF7">
    <property type="entry name" value="HTTM DOMAIN-CONTAINING PROTEIN"/>
    <property type="match status" value="1"/>
</dbReference>
<feature type="transmembrane region" description="Helical" evidence="7">
    <location>
        <begin position="114"/>
        <end position="130"/>
    </location>
</feature>
<proteinExistence type="predicted"/>
<feature type="transmembrane region" description="Helical" evidence="7">
    <location>
        <begin position="203"/>
        <end position="225"/>
    </location>
</feature>
<reference evidence="9 10" key="1">
    <citation type="submission" date="2022-10" db="EMBL/GenBank/DDBJ databases">
        <title>Comparative genomics and taxonomic characterization of three novel marine species of genus Reichenbachiella exhibiting antioxidant and polysaccharide degradation activities.</title>
        <authorList>
            <person name="Muhammad N."/>
            <person name="Lee Y.-J."/>
            <person name="Ko J."/>
            <person name="Kim S.-G."/>
        </authorList>
    </citation>
    <scope>NUCLEOTIDE SEQUENCE [LARGE SCALE GENOMIC DNA]</scope>
    <source>
        <strain evidence="9 10">ABR2-5</strain>
    </source>
</reference>
<comment type="subcellular location">
    <subcellularLocation>
        <location evidence="1">Endomembrane system</location>
        <topology evidence="1">Multi-pass membrane protein</topology>
    </subcellularLocation>
</comment>
<evidence type="ECO:0000256" key="4">
    <source>
        <dbReference type="ARBA" id="ARBA00023136"/>
    </source>
</evidence>
<evidence type="ECO:0000313" key="9">
    <source>
        <dbReference type="EMBL" id="MCV9385326.1"/>
    </source>
</evidence>
<feature type="domain" description="HTTM-like" evidence="8">
    <location>
        <begin position="10"/>
        <end position="268"/>
    </location>
</feature>
<feature type="transmembrane region" description="Helical" evidence="7">
    <location>
        <begin position="290"/>
        <end position="307"/>
    </location>
</feature>